<name>A0A287D0V1_ICTTR</name>
<organism evidence="1 2">
    <name type="scientific">Ictidomys tridecemlineatus</name>
    <name type="common">Thirteen-lined ground squirrel</name>
    <name type="synonym">Spermophilus tridecemlineatus</name>
    <dbReference type="NCBI Taxonomy" id="43179"/>
    <lineage>
        <taxon>Eukaryota</taxon>
        <taxon>Metazoa</taxon>
        <taxon>Chordata</taxon>
        <taxon>Craniata</taxon>
        <taxon>Vertebrata</taxon>
        <taxon>Euteleostomi</taxon>
        <taxon>Mammalia</taxon>
        <taxon>Eutheria</taxon>
        <taxon>Euarchontoglires</taxon>
        <taxon>Glires</taxon>
        <taxon>Rodentia</taxon>
        <taxon>Sciuromorpha</taxon>
        <taxon>Sciuridae</taxon>
        <taxon>Xerinae</taxon>
        <taxon>Marmotini</taxon>
        <taxon>Ictidomys</taxon>
    </lineage>
</organism>
<proteinExistence type="predicted"/>
<dbReference type="AlphaFoldDB" id="A0A287D0V1"/>
<accession>A0A287D0V1</accession>
<sequence>MVPGVFCTILDDITCQPNPILEGHPAAGDWDADIHALSCCCFTERTHRGGQRNF</sequence>
<reference evidence="2" key="1">
    <citation type="submission" date="2011-11" db="EMBL/GenBank/DDBJ databases">
        <title>The Draft Genome of Spermophilus tridecemlineatus.</title>
        <authorList>
            <consortium name="The Broad Institute Genome Assembly &amp; Analysis Group"/>
            <consortium name="Computational R&amp;D Group"/>
            <consortium name="and Sequencing Platform"/>
            <person name="Di Palma F."/>
            <person name="Alfoldi J."/>
            <person name="Johnson J."/>
            <person name="Berlin A."/>
            <person name="Gnerre S."/>
            <person name="Jaffe D."/>
            <person name="MacCallum I."/>
            <person name="Young S."/>
            <person name="Walker B.J."/>
            <person name="Lindblad-Toh K."/>
        </authorList>
    </citation>
    <scope>NUCLEOTIDE SEQUENCE [LARGE SCALE GENOMIC DNA]</scope>
</reference>
<evidence type="ECO:0000313" key="2">
    <source>
        <dbReference type="Proteomes" id="UP000005215"/>
    </source>
</evidence>
<reference evidence="1" key="2">
    <citation type="submission" date="2025-08" db="UniProtKB">
        <authorList>
            <consortium name="Ensembl"/>
        </authorList>
    </citation>
    <scope>IDENTIFICATION</scope>
</reference>
<dbReference type="EMBL" id="AGTP01123172">
    <property type="status" value="NOT_ANNOTATED_CDS"/>
    <property type="molecule type" value="Genomic_DNA"/>
</dbReference>
<dbReference type="Ensembl" id="ENSSTOT00000039651.1">
    <property type="protein sequence ID" value="ENSSTOP00000027125.1"/>
    <property type="gene ID" value="ENSSTOG00000031169.1"/>
</dbReference>
<reference evidence="1" key="3">
    <citation type="submission" date="2025-09" db="UniProtKB">
        <authorList>
            <consortium name="Ensembl"/>
        </authorList>
    </citation>
    <scope>IDENTIFICATION</scope>
</reference>
<dbReference type="Proteomes" id="UP000005215">
    <property type="component" value="Unassembled WGS sequence"/>
</dbReference>
<dbReference type="InParanoid" id="A0A287D0V1"/>
<protein>
    <submittedName>
        <fullName evidence="1">KAT8 regulatory NSL complex subunit 3-like</fullName>
    </submittedName>
</protein>
<evidence type="ECO:0000313" key="1">
    <source>
        <dbReference type="Ensembl" id="ENSSTOP00000027125.1"/>
    </source>
</evidence>
<keyword evidence="2" id="KW-1185">Reference proteome</keyword>
<gene>
    <name evidence="1" type="primary">LOC101958173</name>
</gene>